<accession>A0ABD3AUA2</accession>
<reference evidence="1 2" key="1">
    <citation type="submission" date="2024-11" db="EMBL/GenBank/DDBJ databases">
        <title>A near-complete genome assembly of Cinchona calisaya.</title>
        <authorList>
            <person name="Lian D.C."/>
            <person name="Zhao X.W."/>
            <person name="Wei L."/>
        </authorList>
    </citation>
    <scope>NUCLEOTIDE SEQUENCE [LARGE SCALE GENOMIC DNA]</scope>
    <source>
        <tissue evidence="1">Nenye</tissue>
    </source>
</reference>
<protein>
    <submittedName>
        <fullName evidence="1">Uncharacterized protein</fullName>
    </submittedName>
</protein>
<organism evidence="1 2">
    <name type="scientific">Cinchona calisaya</name>
    <dbReference type="NCBI Taxonomy" id="153742"/>
    <lineage>
        <taxon>Eukaryota</taxon>
        <taxon>Viridiplantae</taxon>
        <taxon>Streptophyta</taxon>
        <taxon>Embryophyta</taxon>
        <taxon>Tracheophyta</taxon>
        <taxon>Spermatophyta</taxon>
        <taxon>Magnoliopsida</taxon>
        <taxon>eudicotyledons</taxon>
        <taxon>Gunneridae</taxon>
        <taxon>Pentapetalae</taxon>
        <taxon>asterids</taxon>
        <taxon>lamiids</taxon>
        <taxon>Gentianales</taxon>
        <taxon>Rubiaceae</taxon>
        <taxon>Cinchonoideae</taxon>
        <taxon>Cinchoneae</taxon>
        <taxon>Cinchona</taxon>
    </lineage>
</organism>
<evidence type="ECO:0000313" key="1">
    <source>
        <dbReference type="EMBL" id="KAL3534666.1"/>
    </source>
</evidence>
<dbReference type="Proteomes" id="UP001630127">
    <property type="component" value="Unassembled WGS sequence"/>
</dbReference>
<comment type="caution">
    <text evidence="1">The sequence shown here is derived from an EMBL/GenBank/DDBJ whole genome shotgun (WGS) entry which is preliminary data.</text>
</comment>
<gene>
    <name evidence="1" type="ORF">ACH5RR_003127</name>
</gene>
<name>A0ABD3AUA2_9GENT</name>
<keyword evidence="2" id="KW-1185">Reference proteome</keyword>
<dbReference type="EMBL" id="JBJUIK010000002">
    <property type="protein sequence ID" value="KAL3534666.1"/>
    <property type="molecule type" value="Genomic_DNA"/>
</dbReference>
<dbReference type="AlphaFoldDB" id="A0ABD3AUA2"/>
<proteinExistence type="predicted"/>
<sequence>MYFLIMWRLEWEFPSWNSFPTNGIVLNKVPQRQPDKMEKMIDFVFNNPFDSRLVASEANLSKAGLSPAYLEDMLVPIEAAELVAKNTQRSLASEKVIPPKGQLLVVALLCQFTGHDGENSKSKYIPNWPIQNNSLLQDRSTSEHLVRACSLPRFWEFIKVDNPANVMLTGY</sequence>
<evidence type="ECO:0000313" key="2">
    <source>
        <dbReference type="Proteomes" id="UP001630127"/>
    </source>
</evidence>